<feature type="compositionally biased region" description="Polar residues" evidence="1">
    <location>
        <begin position="58"/>
        <end position="72"/>
    </location>
</feature>
<proteinExistence type="predicted"/>
<accession>A0A6F8YXQ3</accession>
<gene>
    <name evidence="2" type="ORF">Psuf_081470</name>
</gene>
<dbReference type="EMBL" id="AP022871">
    <property type="protein sequence ID" value="BCB90834.1"/>
    <property type="molecule type" value="Genomic_DNA"/>
</dbReference>
<feature type="region of interest" description="Disordered" evidence="1">
    <location>
        <begin position="1"/>
        <end position="141"/>
    </location>
</feature>
<reference evidence="2 3" key="1">
    <citation type="submission" date="2020-03" db="EMBL/GenBank/DDBJ databases">
        <title>Whole genome shotgun sequence of Phytohabitans suffuscus NBRC 105367.</title>
        <authorList>
            <person name="Komaki H."/>
            <person name="Tamura T."/>
        </authorList>
    </citation>
    <scope>NUCLEOTIDE SEQUENCE [LARGE SCALE GENOMIC DNA]</scope>
    <source>
        <strain evidence="2 3">NBRC 105367</strain>
    </source>
</reference>
<name>A0A6F8YXQ3_9ACTN</name>
<organism evidence="2 3">
    <name type="scientific">Phytohabitans suffuscus</name>
    <dbReference type="NCBI Taxonomy" id="624315"/>
    <lineage>
        <taxon>Bacteria</taxon>
        <taxon>Bacillati</taxon>
        <taxon>Actinomycetota</taxon>
        <taxon>Actinomycetes</taxon>
        <taxon>Micromonosporales</taxon>
        <taxon>Micromonosporaceae</taxon>
    </lineage>
</organism>
<protein>
    <submittedName>
        <fullName evidence="2">Uncharacterized protein</fullName>
    </submittedName>
</protein>
<feature type="compositionally biased region" description="Polar residues" evidence="1">
    <location>
        <begin position="117"/>
        <end position="134"/>
    </location>
</feature>
<reference evidence="2 3" key="2">
    <citation type="submission" date="2020-03" db="EMBL/GenBank/DDBJ databases">
        <authorList>
            <person name="Ichikawa N."/>
            <person name="Kimura A."/>
            <person name="Kitahashi Y."/>
            <person name="Uohara A."/>
        </authorList>
    </citation>
    <scope>NUCLEOTIDE SEQUENCE [LARGE SCALE GENOMIC DNA]</scope>
    <source>
        <strain evidence="2 3">NBRC 105367</strain>
    </source>
</reference>
<dbReference type="Proteomes" id="UP000503011">
    <property type="component" value="Chromosome"/>
</dbReference>
<keyword evidence="3" id="KW-1185">Reference proteome</keyword>
<sequence length="141" mass="14191">MPPVQPGSVGSGSDGAAAVDQRVSTSPSAIRASARRTAVSKPVRPPGGSGMCAAIPRSPTTASCTRLCTSGRASRPGTGVTSPTQYADSRGVSGRTGTMTRRDRPATFAYRRIMPANVSTSGPPTAKSPSTVSGRSAAATR</sequence>
<evidence type="ECO:0000313" key="3">
    <source>
        <dbReference type="Proteomes" id="UP000503011"/>
    </source>
</evidence>
<dbReference type="KEGG" id="psuu:Psuf_081470"/>
<evidence type="ECO:0000313" key="2">
    <source>
        <dbReference type="EMBL" id="BCB90834.1"/>
    </source>
</evidence>
<evidence type="ECO:0000256" key="1">
    <source>
        <dbReference type="SAM" id="MobiDB-lite"/>
    </source>
</evidence>
<dbReference type="AlphaFoldDB" id="A0A6F8YXQ3"/>